<dbReference type="InterPro" id="IPR017972">
    <property type="entry name" value="Cyt_P450_CS"/>
</dbReference>
<feature type="signal peptide" evidence="18">
    <location>
        <begin position="1"/>
        <end position="18"/>
    </location>
</feature>
<reference evidence="19 20" key="1">
    <citation type="journal article" date="2018" name="Nat. Genet.">
        <title>Extensive intraspecific gene order and gene structural variations between Mo17 and other maize genomes.</title>
        <authorList>
            <person name="Sun S."/>
            <person name="Zhou Y."/>
            <person name="Chen J."/>
            <person name="Shi J."/>
            <person name="Zhao H."/>
            <person name="Zhao H."/>
            <person name="Song W."/>
            <person name="Zhang M."/>
            <person name="Cui Y."/>
            <person name="Dong X."/>
            <person name="Liu H."/>
            <person name="Ma X."/>
            <person name="Jiao Y."/>
            <person name="Wang B."/>
            <person name="Wei X."/>
            <person name="Stein J.C."/>
            <person name="Glaubitz J.C."/>
            <person name="Lu F."/>
            <person name="Yu G."/>
            <person name="Liang C."/>
            <person name="Fengler K."/>
            <person name="Li B."/>
            <person name="Rafalski A."/>
            <person name="Schnable P.S."/>
            <person name="Ware D.H."/>
            <person name="Buckler E.S."/>
            <person name="Lai J."/>
        </authorList>
    </citation>
    <scope>NUCLEOTIDE SEQUENCE [LARGE SCALE GENOMIC DNA]</scope>
    <source>
        <strain evidence="20">cv. Missouri 17</strain>
        <tissue evidence="19">Seedling</tissue>
    </source>
</reference>
<evidence type="ECO:0000256" key="5">
    <source>
        <dbReference type="ARBA" id="ARBA00022692"/>
    </source>
</evidence>
<keyword evidence="5" id="KW-0812">Transmembrane</keyword>
<evidence type="ECO:0000256" key="16">
    <source>
        <dbReference type="PIRSR" id="PIRSR602401-1"/>
    </source>
</evidence>
<dbReference type="GO" id="GO:0020037">
    <property type="term" value="F:heme binding"/>
    <property type="evidence" value="ECO:0007669"/>
    <property type="project" value="InterPro"/>
</dbReference>
<keyword evidence="9 16" id="KW-0408">Iron</keyword>
<accession>A0A3L6EZ67</accession>
<evidence type="ECO:0000256" key="17">
    <source>
        <dbReference type="RuleBase" id="RU000461"/>
    </source>
</evidence>
<dbReference type="Proteomes" id="UP000251960">
    <property type="component" value="Chromosome 4"/>
</dbReference>
<dbReference type="InterPro" id="IPR036396">
    <property type="entry name" value="Cyt_P450_sf"/>
</dbReference>
<dbReference type="KEGG" id="zma:100274595"/>
<dbReference type="FunFam" id="1.10.630.10:FF:000014">
    <property type="entry name" value="Abscisic acid 8"/>
    <property type="match status" value="1"/>
</dbReference>
<evidence type="ECO:0000256" key="8">
    <source>
        <dbReference type="ARBA" id="ARBA00023002"/>
    </source>
</evidence>
<dbReference type="PANTHER" id="PTHR24286:SF10">
    <property type="entry name" value="ABSCISIC ACID 8'-HYDROXYLASE 1"/>
    <property type="match status" value="1"/>
</dbReference>
<dbReference type="GO" id="GO:0005506">
    <property type="term" value="F:iron ion binding"/>
    <property type="evidence" value="ECO:0007669"/>
    <property type="project" value="InterPro"/>
</dbReference>
<dbReference type="PRINTS" id="PR00385">
    <property type="entry name" value="P450"/>
</dbReference>
<comment type="subcellular location">
    <subcellularLocation>
        <location evidence="2">Membrane</location>
        <topology evidence="2">Single-pass membrane protein</topology>
    </subcellularLocation>
</comment>
<dbReference type="EC" id="1.14.14.137" evidence="15"/>
<feature type="chain" id="PRO_5018662800" description="(+)-abscisic acid 8'-hydroxylase" evidence="18">
    <location>
        <begin position="19"/>
        <end position="475"/>
    </location>
</feature>
<evidence type="ECO:0000256" key="10">
    <source>
        <dbReference type="ARBA" id="ARBA00023033"/>
    </source>
</evidence>
<comment type="catalytic activity">
    <reaction evidence="12">
        <text>2-cis-(+)-abscisate + reduced [NADPH--hemoprotein reductase] + O2 = (+)-8'-hydroxyabscisate + oxidized [NADPH--hemoprotein reductase] + H2O + H(+)</text>
        <dbReference type="Rhea" id="RHEA:12897"/>
        <dbReference type="Rhea" id="RHEA-COMP:11964"/>
        <dbReference type="Rhea" id="RHEA-COMP:11965"/>
        <dbReference type="ChEBI" id="CHEBI:15377"/>
        <dbReference type="ChEBI" id="CHEBI:15378"/>
        <dbReference type="ChEBI" id="CHEBI:15379"/>
        <dbReference type="ChEBI" id="CHEBI:37569"/>
        <dbReference type="ChEBI" id="CHEBI:57618"/>
        <dbReference type="ChEBI" id="CHEBI:58210"/>
        <dbReference type="ChEBI" id="CHEBI:58490"/>
        <dbReference type="EC" id="1.14.14.137"/>
    </reaction>
</comment>
<dbReference type="PROSITE" id="PS00086">
    <property type="entry name" value="CYTOCHROME_P450"/>
    <property type="match status" value="1"/>
</dbReference>
<evidence type="ECO:0000256" key="7">
    <source>
        <dbReference type="ARBA" id="ARBA00022989"/>
    </source>
</evidence>
<comment type="function">
    <text evidence="13">Involved in the oxidative degradation of abscisic acid.</text>
</comment>
<keyword evidence="10 17" id="KW-0503">Monooxygenase</keyword>
<comment type="cofactor">
    <cofactor evidence="1 16">
        <name>heme</name>
        <dbReference type="ChEBI" id="CHEBI:30413"/>
    </cofactor>
</comment>
<comment type="similarity">
    <text evidence="3 17">Belongs to the cytochrome P450 family.</text>
</comment>
<protein>
    <recommendedName>
        <fullName evidence="15">(+)-abscisic acid 8'-hydroxylase</fullName>
        <ecNumber evidence="15">1.14.14.137</ecNumber>
    </recommendedName>
</protein>
<dbReference type="CDD" id="cd11043">
    <property type="entry name" value="CYP90-like"/>
    <property type="match status" value="1"/>
</dbReference>
<evidence type="ECO:0000313" key="19">
    <source>
        <dbReference type="EMBL" id="PWZ26125.1"/>
    </source>
</evidence>
<keyword evidence="8 17" id="KW-0560">Oxidoreductase</keyword>
<keyword evidence="11" id="KW-0472">Membrane</keyword>
<keyword evidence="6 16" id="KW-0479">Metal-binding</keyword>
<keyword evidence="18" id="KW-0732">Signal</keyword>
<dbReference type="ExpressionAtlas" id="A0A3L6EZ67">
    <property type="expression patterns" value="baseline and differential"/>
</dbReference>
<evidence type="ECO:0000256" key="6">
    <source>
        <dbReference type="ARBA" id="ARBA00022723"/>
    </source>
</evidence>
<gene>
    <name evidence="19" type="primary">CYP707A5_0</name>
    <name evidence="19" type="ORF">Zm00014a_023538</name>
</gene>
<keyword evidence="7" id="KW-1133">Transmembrane helix</keyword>
<dbReference type="EMBL" id="NCVQ01000005">
    <property type="protein sequence ID" value="PWZ26125.1"/>
    <property type="molecule type" value="Genomic_DNA"/>
</dbReference>
<comment type="pathway">
    <text evidence="14">Plant hormone degradation; abscisic acid degradation.</text>
</comment>
<dbReference type="SMR" id="A0A3L6EZ67"/>
<dbReference type="OrthoDB" id="1372046at2759"/>
<dbReference type="OMA" id="QYRWSIV"/>
<evidence type="ECO:0000256" key="2">
    <source>
        <dbReference type="ARBA" id="ARBA00004167"/>
    </source>
</evidence>
<sequence length="475" mass="53143">MGALLLFAVCLLAPIVLACAVRGRKRRAAAPAPAPACGKKALPLPPGSMGWPYVGETLQLYSSKNPNVFFARKQNRYGPIFRTHILGCPCVMVSSPEAARFVLVTQAHLFKPTFPASKERMLGPQAIFFQQGDYHARLRRLVSRAFSPQAIRASVPAVEAVALRSLRSWDGRLVNTFQEMKLYALNVALLSIFGEEEMRYIEELKQCYLTLEKGYNSMPVNLPGTLFHKAMKARKRLSAIVAHIIEARRERPRPRGSDLLASFLDGREALTDAQISDNVIGVMFAARDTTASVLTWMVKFLGDHPAVLKAVIEEQQEIARSKGSSGDEPLTWADTRRMRVTSRAIQETMRVASILSFTFREAVEDVEYQGYLIPKGWKVLPLFRNIHHSPDHFPCPDKFDPSRFEVAPKPNTFMPFGNGTHSCPGNELAKLEMLVLFHHLVTKYRWSTSKSESGVQFGPFALPLNGLPMTFARKD</sequence>
<evidence type="ECO:0000256" key="11">
    <source>
        <dbReference type="ARBA" id="ARBA00023136"/>
    </source>
</evidence>
<dbReference type="SUPFAM" id="SSF48264">
    <property type="entry name" value="Cytochrome P450"/>
    <property type="match status" value="1"/>
</dbReference>
<evidence type="ECO:0000313" key="20">
    <source>
        <dbReference type="Proteomes" id="UP000251960"/>
    </source>
</evidence>
<dbReference type="GO" id="GO:0016020">
    <property type="term" value="C:membrane"/>
    <property type="evidence" value="ECO:0007669"/>
    <property type="project" value="UniProtKB-SubCell"/>
</dbReference>
<evidence type="ECO:0000256" key="12">
    <source>
        <dbReference type="ARBA" id="ARBA00050609"/>
    </source>
</evidence>
<organism evidence="19 20">
    <name type="scientific">Zea mays</name>
    <name type="common">Maize</name>
    <dbReference type="NCBI Taxonomy" id="4577"/>
    <lineage>
        <taxon>Eukaryota</taxon>
        <taxon>Viridiplantae</taxon>
        <taxon>Streptophyta</taxon>
        <taxon>Embryophyta</taxon>
        <taxon>Tracheophyta</taxon>
        <taxon>Spermatophyta</taxon>
        <taxon>Magnoliopsida</taxon>
        <taxon>Liliopsida</taxon>
        <taxon>Poales</taxon>
        <taxon>Poaceae</taxon>
        <taxon>PACMAD clade</taxon>
        <taxon>Panicoideae</taxon>
        <taxon>Andropogonodae</taxon>
        <taxon>Andropogoneae</taxon>
        <taxon>Tripsacinae</taxon>
        <taxon>Zea</taxon>
    </lineage>
</organism>
<proteinExistence type="inferred from homology"/>
<keyword evidence="4 16" id="KW-0349">Heme</keyword>
<dbReference type="AlphaFoldDB" id="A0A3L6EZ67"/>
<comment type="caution">
    <text evidence="19">The sequence shown here is derived from an EMBL/GenBank/DDBJ whole genome shotgun (WGS) entry which is preliminary data.</text>
</comment>
<feature type="binding site" description="axial binding residue" evidence="16">
    <location>
        <position position="423"/>
    </location>
    <ligand>
        <name>heme</name>
        <dbReference type="ChEBI" id="CHEBI:30413"/>
    </ligand>
    <ligandPart>
        <name>Fe</name>
        <dbReference type="ChEBI" id="CHEBI:18248"/>
    </ligandPart>
</feature>
<name>A0A3L6EZ67_MAIZE</name>
<dbReference type="Pfam" id="PF00067">
    <property type="entry name" value="p450"/>
    <property type="match status" value="1"/>
</dbReference>
<dbReference type="Gene3D" id="1.10.630.10">
    <property type="entry name" value="Cytochrome P450"/>
    <property type="match status" value="1"/>
</dbReference>
<evidence type="ECO:0000256" key="1">
    <source>
        <dbReference type="ARBA" id="ARBA00001971"/>
    </source>
</evidence>
<evidence type="ECO:0000256" key="9">
    <source>
        <dbReference type="ARBA" id="ARBA00023004"/>
    </source>
</evidence>
<dbReference type="PANTHER" id="PTHR24286">
    <property type="entry name" value="CYTOCHROME P450 26"/>
    <property type="match status" value="1"/>
</dbReference>
<evidence type="ECO:0000256" key="18">
    <source>
        <dbReference type="SAM" id="SignalP"/>
    </source>
</evidence>
<evidence type="ECO:0000256" key="3">
    <source>
        <dbReference type="ARBA" id="ARBA00010617"/>
    </source>
</evidence>
<dbReference type="InterPro" id="IPR001128">
    <property type="entry name" value="Cyt_P450"/>
</dbReference>
<evidence type="ECO:0000256" key="13">
    <source>
        <dbReference type="ARBA" id="ARBA00057905"/>
    </source>
</evidence>
<evidence type="ECO:0000256" key="15">
    <source>
        <dbReference type="ARBA" id="ARBA00066338"/>
    </source>
</evidence>
<dbReference type="InterPro" id="IPR002401">
    <property type="entry name" value="Cyt_P450_E_grp-I"/>
</dbReference>
<dbReference type="GO" id="GO:0010295">
    <property type="term" value="F:(+)-abscisic acid 8'-hydroxylase activity"/>
    <property type="evidence" value="ECO:0007669"/>
    <property type="project" value="UniProtKB-EC"/>
</dbReference>
<evidence type="ECO:0000256" key="14">
    <source>
        <dbReference type="ARBA" id="ARBA00060633"/>
    </source>
</evidence>
<evidence type="ECO:0000256" key="4">
    <source>
        <dbReference type="ARBA" id="ARBA00022617"/>
    </source>
</evidence>
<dbReference type="PRINTS" id="PR00463">
    <property type="entry name" value="EP450I"/>
</dbReference>